<proteinExistence type="predicted"/>
<gene>
    <name evidence="2" type="ORF">AB840_14600</name>
</gene>
<reference evidence="2 3" key="1">
    <citation type="submission" date="2015-06" db="EMBL/GenBank/DDBJ databases">
        <title>Draft genome sequence of beer spoilage bacterium Megasphaera cerevisiae type strain 20462.</title>
        <authorList>
            <person name="Kutumbaka K."/>
            <person name="Pasmowitz J."/>
            <person name="Mategko J."/>
            <person name="Reyes D."/>
            <person name="Friedrich A."/>
            <person name="Han S."/>
            <person name="Martens-Habbena W."/>
            <person name="Neal-McKinney J."/>
            <person name="Janagama H.K."/>
            <person name="Nadala C."/>
            <person name="Samadpour M."/>
        </authorList>
    </citation>
    <scope>NUCLEOTIDE SEQUENCE [LARGE SCALE GENOMIC DNA]</scope>
    <source>
        <strain evidence="2 3">DSM 20462</strain>
    </source>
</reference>
<comment type="caution">
    <text evidence="2">The sequence shown here is derived from an EMBL/GenBank/DDBJ whole genome shotgun (WGS) entry which is preliminary data.</text>
</comment>
<dbReference type="STRING" id="39029.BSR42_05365"/>
<sequence length="87" mass="10246">MAVEHTALSFLIGFGRFDCIGWMLLCPSFYTTWGRADMDCLSYPNIYYRTTLKVEKNNINYKKIYLILVFYGWTSIENSFFLVGFIL</sequence>
<accession>A0A0J6WU02</accession>
<evidence type="ECO:0000313" key="2">
    <source>
        <dbReference type="EMBL" id="KMO85257.1"/>
    </source>
</evidence>
<dbReference type="Proteomes" id="UP000036503">
    <property type="component" value="Unassembled WGS sequence"/>
</dbReference>
<keyword evidence="1" id="KW-0812">Transmembrane</keyword>
<keyword evidence="3" id="KW-1185">Reference proteome</keyword>
<keyword evidence="1" id="KW-1133">Transmembrane helix</keyword>
<dbReference type="InParanoid" id="A0A0J6WU02"/>
<keyword evidence="1" id="KW-0472">Membrane</keyword>
<evidence type="ECO:0000313" key="3">
    <source>
        <dbReference type="Proteomes" id="UP000036503"/>
    </source>
</evidence>
<feature type="transmembrane region" description="Helical" evidence="1">
    <location>
        <begin position="64"/>
        <end position="86"/>
    </location>
</feature>
<name>A0A0J6WU02_9FIRM</name>
<organism evidence="2 3">
    <name type="scientific">Megasphaera cerevisiae DSM 20462</name>
    <dbReference type="NCBI Taxonomy" id="1122219"/>
    <lineage>
        <taxon>Bacteria</taxon>
        <taxon>Bacillati</taxon>
        <taxon>Bacillota</taxon>
        <taxon>Negativicutes</taxon>
        <taxon>Veillonellales</taxon>
        <taxon>Veillonellaceae</taxon>
        <taxon>Megasphaera</taxon>
    </lineage>
</organism>
<dbReference type="PATRIC" id="fig|1122219.3.peg.3364"/>
<dbReference type="AlphaFoldDB" id="A0A0J6WU02"/>
<evidence type="ECO:0000256" key="1">
    <source>
        <dbReference type="SAM" id="Phobius"/>
    </source>
</evidence>
<dbReference type="RefSeq" id="WP_048515577.1">
    <property type="nucleotide sequence ID" value="NZ_FUXD01000078.1"/>
</dbReference>
<dbReference type="EMBL" id="LEKT01000083">
    <property type="protein sequence ID" value="KMO85257.1"/>
    <property type="molecule type" value="Genomic_DNA"/>
</dbReference>
<protein>
    <submittedName>
        <fullName evidence="2">Uncharacterized protein</fullName>
    </submittedName>
</protein>